<dbReference type="Proteomes" id="UP001139286">
    <property type="component" value="Unassembled WGS sequence"/>
</dbReference>
<accession>A0A9X1I4H1</accession>
<keyword evidence="1" id="KW-0472">Membrane</keyword>
<keyword evidence="1" id="KW-1133">Transmembrane helix</keyword>
<protein>
    <submittedName>
        <fullName evidence="2">Uncharacterized protein</fullName>
    </submittedName>
</protein>
<name>A0A9X1I4H1_9FLAO</name>
<dbReference type="RefSeq" id="WP_226695154.1">
    <property type="nucleotide sequence ID" value="NZ_JAJAPX010000002.1"/>
</dbReference>
<gene>
    <name evidence="2" type="ORF">LG651_05520</name>
</gene>
<feature type="transmembrane region" description="Helical" evidence="1">
    <location>
        <begin position="87"/>
        <end position="108"/>
    </location>
</feature>
<evidence type="ECO:0000313" key="2">
    <source>
        <dbReference type="EMBL" id="MCB4807701.1"/>
    </source>
</evidence>
<reference evidence="2" key="1">
    <citation type="submission" date="2021-10" db="EMBL/GenBank/DDBJ databases">
        <title>Tamlana sargassums sp. nov., and Tamlana laminarinivorans sp. nov., two new bacteria isolated from the brown alga.</title>
        <authorList>
            <person name="Li J."/>
        </authorList>
    </citation>
    <scope>NUCLEOTIDE SEQUENCE</scope>
    <source>
        <strain evidence="2">62-3</strain>
    </source>
</reference>
<dbReference type="AlphaFoldDB" id="A0A9X1I4H1"/>
<organism evidence="2 3">
    <name type="scientific">Neotamlana sargassicola</name>
    <dbReference type="NCBI Taxonomy" id="2883125"/>
    <lineage>
        <taxon>Bacteria</taxon>
        <taxon>Pseudomonadati</taxon>
        <taxon>Bacteroidota</taxon>
        <taxon>Flavobacteriia</taxon>
        <taxon>Flavobacteriales</taxon>
        <taxon>Flavobacteriaceae</taxon>
        <taxon>Neotamlana</taxon>
    </lineage>
</organism>
<proteinExistence type="predicted"/>
<evidence type="ECO:0000256" key="1">
    <source>
        <dbReference type="SAM" id="Phobius"/>
    </source>
</evidence>
<sequence>MNYNILAYSIFLPTISVVTIKTGWVFYKNGAVFLFKILQNTTFAKQVNNLLLIGYYLVNIGYTIFSISLWQNVSNGVELLNSLTKNIGLILLILATLHFNNIFWITYLNKSNIKI</sequence>
<dbReference type="EMBL" id="JAJAPX010000002">
    <property type="protein sequence ID" value="MCB4807701.1"/>
    <property type="molecule type" value="Genomic_DNA"/>
</dbReference>
<keyword evidence="1" id="KW-0812">Transmembrane</keyword>
<comment type="caution">
    <text evidence="2">The sequence shown here is derived from an EMBL/GenBank/DDBJ whole genome shotgun (WGS) entry which is preliminary data.</text>
</comment>
<keyword evidence="3" id="KW-1185">Reference proteome</keyword>
<feature type="transmembrane region" description="Helical" evidence="1">
    <location>
        <begin position="6"/>
        <end position="27"/>
    </location>
</feature>
<feature type="transmembrane region" description="Helical" evidence="1">
    <location>
        <begin position="47"/>
        <end position="67"/>
    </location>
</feature>
<evidence type="ECO:0000313" key="3">
    <source>
        <dbReference type="Proteomes" id="UP001139286"/>
    </source>
</evidence>